<name>A0A4T0IS51_WALIC</name>
<dbReference type="EMBL" id="SPOI01000005">
    <property type="protein sequence ID" value="TIB42706.1"/>
    <property type="molecule type" value="Genomic_DNA"/>
</dbReference>
<evidence type="ECO:0000256" key="2">
    <source>
        <dbReference type="SAM" id="Phobius"/>
    </source>
</evidence>
<keyword evidence="2" id="KW-0472">Membrane</keyword>
<organism evidence="3 4">
    <name type="scientific">Wallemia ichthyophaga</name>
    <dbReference type="NCBI Taxonomy" id="245174"/>
    <lineage>
        <taxon>Eukaryota</taxon>
        <taxon>Fungi</taxon>
        <taxon>Dikarya</taxon>
        <taxon>Basidiomycota</taxon>
        <taxon>Wallemiomycotina</taxon>
        <taxon>Wallemiomycetes</taxon>
        <taxon>Wallemiales</taxon>
        <taxon>Wallemiaceae</taxon>
        <taxon>Wallemia</taxon>
    </lineage>
</organism>
<dbReference type="Proteomes" id="UP000310689">
    <property type="component" value="Unassembled WGS sequence"/>
</dbReference>
<proteinExistence type="predicted"/>
<dbReference type="AlphaFoldDB" id="A0A4T0IS51"/>
<dbReference type="OrthoDB" id="10448001at2759"/>
<protein>
    <submittedName>
        <fullName evidence="3">Uncharacterized protein</fullName>
    </submittedName>
</protein>
<keyword evidence="2" id="KW-0812">Transmembrane</keyword>
<sequence length="122" mass="13186">MAPALDHPYTPTSKRQLAIPATGNNEREGTANSPFNDLPADIDLSILQDPPPQPLTPDTDYCQALLSKGPPLGRQFIDCLQDASTPQVTASAVMGVISIILSLCVVVRIVRKSIKIQLRVIR</sequence>
<accession>A0A4T0IS51</accession>
<evidence type="ECO:0000313" key="3">
    <source>
        <dbReference type="EMBL" id="TIB42706.1"/>
    </source>
</evidence>
<evidence type="ECO:0000313" key="4">
    <source>
        <dbReference type="Proteomes" id="UP000310689"/>
    </source>
</evidence>
<gene>
    <name evidence="3" type="ORF">E3P86_00264</name>
</gene>
<reference evidence="3 4" key="1">
    <citation type="submission" date="2019-03" db="EMBL/GenBank/DDBJ databases">
        <title>Sequencing 23 genomes of Wallemia ichthyophaga.</title>
        <authorList>
            <person name="Gostincar C."/>
        </authorList>
    </citation>
    <scope>NUCLEOTIDE SEQUENCE [LARGE SCALE GENOMIC DNA]</scope>
    <source>
        <strain evidence="3 4">EXF-6200</strain>
    </source>
</reference>
<feature type="region of interest" description="Disordered" evidence="1">
    <location>
        <begin position="1"/>
        <end position="35"/>
    </location>
</feature>
<evidence type="ECO:0000256" key="1">
    <source>
        <dbReference type="SAM" id="MobiDB-lite"/>
    </source>
</evidence>
<comment type="caution">
    <text evidence="3">The sequence shown here is derived from an EMBL/GenBank/DDBJ whole genome shotgun (WGS) entry which is preliminary data.</text>
</comment>
<keyword evidence="2" id="KW-1133">Transmembrane helix</keyword>
<feature type="transmembrane region" description="Helical" evidence="2">
    <location>
        <begin position="90"/>
        <end position="110"/>
    </location>
</feature>